<dbReference type="GO" id="GO:0004497">
    <property type="term" value="F:monooxygenase activity"/>
    <property type="evidence" value="ECO:0007669"/>
    <property type="project" value="InterPro"/>
</dbReference>
<dbReference type="InterPro" id="IPR036396">
    <property type="entry name" value="Cyt_P450_sf"/>
</dbReference>
<organism evidence="1 2">
    <name type="scientific">Neoarthrinium moseri</name>
    <dbReference type="NCBI Taxonomy" id="1658444"/>
    <lineage>
        <taxon>Eukaryota</taxon>
        <taxon>Fungi</taxon>
        <taxon>Dikarya</taxon>
        <taxon>Ascomycota</taxon>
        <taxon>Pezizomycotina</taxon>
        <taxon>Sordariomycetes</taxon>
        <taxon>Xylariomycetidae</taxon>
        <taxon>Amphisphaeriales</taxon>
        <taxon>Apiosporaceae</taxon>
        <taxon>Neoarthrinium</taxon>
    </lineage>
</organism>
<keyword evidence="2" id="KW-1185">Reference proteome</keyword>
<evidence type="ECO:0000313" key="1">
    <source>
        <dbReference type="EMBL" id="KAI1848301.1"/>
    </source>
</evidence>
<dbReference type="GO" id="GO:0016705">
    <property type="term" value="F:oxidoreductase activity, acting on paired donors, with incorporation or reduction of molecular oxygen"/>
    <property type="evidence" value="ECO:0007669"/>
    <property type="project" value="InterPro"/>
</dbReference>
<dbReference type="InterPro" id="IPR053007">
    <property type="entry name" value="CYP450_monoxygenase_sec-met"/>
</dbReference>
<dbReference type="PANTHER" id="PTHR47582:SF1">
    <property type="entry name" value="P450, PUTATIVE (EUROFUNG)-RELATED"/>
    <property type="match status" value="1"/>
</dbReference>
<gene>
    <name evidence="1" type="ORF">JX265_013827</name>
</gene>
<evidence type="ECO:0000313" key="2">
    <source>
        <dbReference type="Proteomes" id="UP000829685"/>
    </source>
</evidence>
<proteinExistence type="predicted"/>
<name>A0A9P9W7P4_9PEZI</name>
<protein>
    <recommendedName>
        <fullName evidence="3">Cytochrome P450</fullName>
    </recommendedName>
</protein>
<dbReference type="GO" id="GO:0005506">
    <property type="term" value="F:iron ion binding"/>
    <property type="evidence" value="ECO:0007669"/>
    <property type="project" value="InterPro"/>
</dbReference>
<dbReference type="AlphaFoldDB" id="A0A9P9W7P4"/>
<dbReference type="Gene3D" id="1.10.630.10">
    <property type="entry name" value="Cytochrome P450"/>
    <property type="match status" value="1"/>
</dbReference>
<dbReference type="PANTHER" id="PTHR47582">
    <property type="entry name" value="P450, PUTATIVE (EUROFUNG)-RELATED"/>
    <property type="match status" value="1"/>
</dbReference>
<dbReference type="EMBL" id="JAFIMR010000087">
    <property type="protein sequence ID" value="KAI1848301.1"/>
    <property type="molecule type" value="Genomic_DNA"/>
</dbReference>
<accession>A0A9P9W7P4</accession>
<dbReference type="Proteomes" id="UP000829685">
    <property type="component" value="Unassembled WGS sequence"/>
</dbReference>
<dbReference type="GO" id="GO:0020037">
    <property type="term" value="F:heme binding"/>
    <property type="evidence" value="ECO:0007669"/>
    <property type="project" value="InterPro"/>
</dbReference>
<evidence type="ECO:0008006" key="3">
    <source>
        <dbReference type="Google" id="ProtNLM"/>
    </source>
</evidence>
<sequence>MLILTLTTVAACVGFYIICRSFGLPHDANETRLIPSSFPIVGHVIGMIRHGSGYYDMISKIYLVNTPSLIASVDCHSDTISFAPYVVQFTKRILEPSRHALDPLANDLLESNGPMELRRETLKVIHDTLAPGKHLRAMTQAMLAAVVSHTKFQDAIERDTMQLFDWTRKIVIRASPDDIYGAEKNPYQDD</sequence>
<reference evidence="1" key="1">
    <citation type="submission" date="2021-03" db="EMBL/GenBank/DDBJ databases">
        <title>Revisited historic fungal species revealed as producer of novel bioactive compounds through whole genome sequencing and comparative genomics.</title>
        <authorList>
            <person name="Vignolle G.A."/>
            <person name="Hochenegger N."/>
            <person name="Mach R.L."/>
            <person name="Mach-Aigner A.R."/>
            <person name="Javad Rahimi M."/>
            <person name="Salim K.A."/>
            <person name="Chan C.M."/>
            <person name="Lim L.B.L."/>
            <person name="Cai F."/>
            <person name="Druzhinina I.S."/>
            <person name="U'Ren J.M."/>
            <person name="Derntl C."/>
        </authorList>
    </citation>
    <scope>NUCLEOTIDE SEQUENCE</scope>
    <source>
        <strain evidence="1">TUCIM 5799</strain>
    </source>
</reference>
<comment type="caution">
    <text evidence="1">The sequence shown here is derived from an EMBL/GenBank/DDBJ whole genome shotgun (WGS) entry which is preliminary data.</text>
</comment>